<keyword evidence="3" id="KW-0813">Transport</keyword>
<evidence type="ECO:0000256" key="4">
    <source>
        <dbReference type="ARBA" id="ARBA00022475"/>
    </source>
</evidence>
<gene>
    <name evidence="9" type="ordered locus">Dfer_1813</name>
</gene>
<dbReference type="RefSeq" id="WP_015811306.1">
    <property type="nucleotide sequence ID" value="NC_013037.1"/>
</dbReference>
<dbReference type="InterPro" id="IPR027463">
    <property type="entry name" value="AcrB_DN_DC_subdom"/>
</dbReference>
<dbReference type="NCBIfam" id="TIGR00914">
    <property type="entry name" value="2A0601"/>
    <property type="match status" value="1"/>
</dbReference>
<dbReference type="Gene3D" id="3.30.2090.10">
    <property type="entry name" value="Multidrug efflux transporter AcrB TolC docking domain, DN and DC subdomains"/>
    <property type="match status" value="2"/>
</dbReference>
<feature type="transmembrane region" description="Helical" evidence="8">
    <location>
        <begin position="533"/>
        <end position="552"/>
    </location>
</feature>
<feature type="transmembrane region" description="Helical" evidence="8">
    <location>
        <begin position="997"/>
        <end position="1016"/>
    </location>
</feature>
<feature type="transmembrane region" description="Helical" evidence="8">
    <location>
        <begin position="340"/>
        <end position="357"/>
    </location>
</feature>
<feature type="transmembrane region" description="Helical" evidence="8">
    <location>
        <begin position="920"/>
        <end position="944"/>
    </location>
</feature>
<keyword evidence="6 8" id="KW-1133">Transmembrane helix</keyword>
<dbReference type="STRING" id="471854.Dfer_1813"/>
<feature type="transmembrane region" description="Helical" evidence="8">
    <location>
        <begin position="965"/>
        <end position="985"/>
    </location>
</feature>
<sequence>MQKLTQSIVGFSLKNTMIIFFMTALLAVVGIVSYIHTPIEAFPDVTNTRARIITQWPGRSAEEVEKFITLPVMKEMNTIPRKAQVRSISLFGLSVVTVLFEDGVEDFYAQQYASTRLRNVGMPSGAEAEIEPPYGATGEIFRYVLKSDRPIKELTALQEWVIERELVAVPGVATVASFGGEEKIYEVRVNPALLAQYNLTPLDVFDAVGKSNINVGGDVIQKGDQAYVVRGMGLLESVKDIENILIQVKGNTPVLVKQVADVEVTAKPRLGQVGLGEDKDLVEGIVVMLRGENPSDVIERLEATIADLNNRILPSDVQIEPVIDRTELVDATVNTVTHNLAEGIVLVSVIVFVFLFNWRTTLTVALVIPLSFLFAITMLRIQGLPANLISLGAIDFGLLLEGTMVIVEKIYVDLEGRSRVLGEERFGKMSKLGLMKRSVKHVAPHIFFAQIILIVALLPIFSFQKVEGKMFAPLAFTLGYALVGSLILSLTFVPAMCKVLLRGKVREVNNPVVNFFRTNIFKLYQWSDRNKRLVMVGFVVLFAVCIGKFLHYGTEFIPKLNEGAIYVRATLPNSINLEQSVKTSNTLRDTLRSFPEVKFVMSQTGRPNDGTDPTGFFNNEFHIQLKPESEWKRKITKEELLRQMKDVLASFPGITFGFSQPIQDNVEEYVAGVKSSLVVKIFGDDLVELERQADDVAAHLKTVNGIADILVYRNIGLPELNIKLDEGRMARHGVSMADAQAVIEMTIGGKAASVFYENDRMFDITVRFQEKYRNTQEEIGNILIPSLDDHQVPLKEIATIGTKTGPAFIYREGSSRYIGIGFSIEGRDLGSTIAEAQQVVKEKVKIPKNAKVEWAGEFESKERATQQLSVIVPAAVVLIVFLLYMNFGNAKDTLISLITIPFAFIGGFISLWVTGTIFGISAGIGFIILFGVCTIDGIILVHVMKDNLLHKMPLRQAISDGIYGRIRPVIMIALMGSLGLLPAALSNGMGSEIQKPLAIMIVGGLLICMFLSFTVLPQIFYWAYRKADEPASQPAGHLTE</sequence>
<protein>
    <submittedName>
        <fullName evidence="9">Heavy metal efflux pump, CzcA family</fullName>
    </submittedName>
</protein>
<evidence type="ECO:0000256" key="3">
    <source>
        <dbReference type="ARBA" id="ARBA00022448"/>
    </source>
</evidence>
<dbReference type="Gene3D" id="3.30.70.1320">
    <property type="entry name" value="Multidrug efflux transporter AcrB pore domain like"/>
    <property type="match status" value="1"/>
</dbReference>
<dbReference type="SUPFAM" id="SSF82714">
    <property type="entry name" value="Multidrug efflux transporter AcrB TolC docking domain, DN and DC subdomains"/>
    <property type="match status" value="2"/>
</dbReference>
<evidence type="ECO:0000256" key="6">
    <source>
        <dbReference type="ARBA" id="ARBA00022989"/>
    </source>
</evidence>
<dbReference type="GO" id="GO:0005886">
    <property type="term" value="C:plasma membrane"/>
    <property type="evidence" value="ECO:0007669"/>
    <property type="project" value="UniProtKB-SubCell"/>
</dbReference>
<feature type="transmembrane region" description="Helical" evidence="8">
    <location>
        <begin position="474"/>
        <end position="497"/>
    </location>
</feature>
<dbReference type="Gene3D" id="3.30.70.1430">
    <property type="entry name" value="Multidrug efflux transporter AcrB pore domain"/>
    <property type="match status" value="2"/>
</dbReference>
<feature type="transmembrane region" description="Helical" evidence="8">
    <location>
        <begin position="868"/>
        <end position="887"/>
    </location>
</feature>
<evidence type="ECO:0000256" key="5">
    <source>
        <dbReference type="ARBA" id="ARBA00022692"/>
    </source>
</evidence>
<dbReference type="Proteomes" id="UP000002011">
    <property type="component" value="Chromosome"/>
</dbReference>
<feature type="transmembrane region" description="Helical" evidence="8">
    <location>
        <begin position="894"/>
        <end position="914"/>
    </location>
</feature>
<dbReference type="AlphaFoldDB" id="C6VUR5"/>
<feature type="transmembrane region" description="Helical" evidence="8">
    <location>
        <begin position="364"/>
        <end position="382"/>
    </location>
</feature>
<dbReference type="PANTHER" id="PTHR32063:SF12">
    <property type="entry name" value="CATION EFFLUX SYSTEM PROTEIN"/>
    <property type="match status" value="1"/>
</dbReference>
<dbReference type="GO" id="GO:0042910">
    <property type="term" value="F:xenobiotic transmembrane transporter activity"/>
    <property type="evidence" value="ECO:0007669"/>
    <property type="project" value="TreeGrafter"/>
</dbReference>
<evidence type="ECO:0000313" key="10">
    <source>
        <dbReference type="Proteomes" id="UP000002011"/>
    </source>
</evidence>
<feature type="transmembrane region" description="Helical" evidence="8">
    <location>
        <begin position="442"/>
        <end position="462"/>
    </location>
</feature>
<dbReference type="Gene3D" id="1.20.1640.10">
    <property type="entry name" value="Multidrug efflux transporter AcrB transmembrane domain"/>
    <property type="match status" value="2"/>
</dbReference>
<dbReference type="KEGG" id="dfe:Dfer_1813"/>
<reference evidence="9 10" key="1">
    <citation type="journal article" date="2009" name="Stand. Genomic Sci.">
        <title>Complete genome sequence of Dyadobacter fermentans type strain (NS114).</title>
        <authorList>
            <person name="Lang E."/>
            <person name="Lapidus A."/>
            <person name="Chertkov O."/>
            <person name="Brettin T."/>
            <person name="Detter J.C."/>
            <person name="Han C."/>
            <person name="Copeland A."/>
            <person name="Glavina Del Rio T."/>
            <person name="Nolan M."/>
            <person name="Chen F."/>
            <person name="Lucas S."/>
            <person name="Tice H."/>
            <person name="Cheng J.F."/>
            <person name="Land M."/>
            <person name="Hauser L."/>
            <person name="Chang Y.J."/>
            <person name="Jeffries C.D."/>
            <person name="Kopitz M."/>
            <person name="Bruce D."/>
            <person name="Goodwin L."/>
            <person name="Pitluck S."/>
            <person name="Ovchinnikova G."/>
            <person name="Pati A."/>
            <person name="Ivanova N."/>
            <person name="Mavrommatis K."/>
            <person name="Chen A."/>
            <person name="Palaniappan K."/>
            <person name="Chain P."/>
            <person name="Bristow J."/>
            <person name="Eisen J.A."/>
            <person name="Markowitz V."/>
            <person name="Hugenholtz P."/>
            <person name="Goker M."/>
            <person name="Rohde M."/>
            <person name="Kyrpides N.C."/>
            <person name="Klenk H.P."/>
        </authorList>
    </citation>
    <scope>NUCLEOTIDE SEQUENCE [LARGE SCALE GENOMIC DNA]</scope>
    <source>
        <strain evidence="10">ATCC 700827 / DSM 18053 / CIP 107007 / KCTC 52180 / NS114</strain>
    </source>
</reference>
<name>C6VUR5_DYAFD</name>
<dbReference type="HOGENOM" id="CLU_002755_1_2_10"/>
<keyword evidence="7 8" id="KW-0472">Membrane</keyword>
<dbReference type="GO" id="GO:0008324">
    <property type="term" value="F:monoatomic cation transmembrane transporter activity"/>
    <property type="evidence" value="ECO:0007669"/>
    <property type="project" value="InterPro"/>
</dbReference>
<dbReference type="InterPro" id="IPR004763">
    <property type="entry name" value="CusA-like"/>
</dbReference>
<keyword evidence="5 8" id="KW-0812">Transmembrane</keyword>
<dbReference type="EMBL" id="CP001619">
    <property type="protein sequence ID" value="ACT93052.1"/>
    <property type="molecule type" value="Genomic_DNA"/>
</dbReference>
<dbReference type="PANTHER" id="PTHR32063">
    <property type="match status" value="1"/>
</dbReference>
<dbReference type="Pfam" id="PF00873">
    <property type="entry name" value="ACR_tran"/>
    <property type="match status" value="1"/>
</dbReference>
<dbReference type="eggNOG" id="COG3696">
    <property type="taxonomic scope" value="Bacteria"/>
</dbReference>
<dbReference type="InterPro" id="IPR001036">
    <property type="entry name" value="Acrflvin-R"/>
</dbReference>
<organism evidence="9 10">
    <name type="scientific">Dyadobacter fermentans (strain ATCC 700827 / DSM 18053 / CIP 107007 / KCTC 52180 / NS114)</name>
    <dbReference type="NCBI Taxonomy" id="471854"/>
    <lineage>
        <taxon>Bacteria</taxon>
        <taxon>Pseudomonadati</taxon>
        <taxon>Bacteroidota</taxon>
        <taxon>Cytophagia</taxon>
        <taxon>Cytophagales</taxon>
        <taxon>Spirosomataceae</taxon>
        <taxon>Dyadobacter</taxon>
    </lineage>
</organism>
<keyword evidence="10" id="KW-1185">Reference proteome</keyword>
<dbReference type="SUPFAM" id="SSF82866">
    <property type="entry name" value="Multidrug efflux transporter AcrB transmembrane domain"/>
    <property type="match status" value="2"/>
</dbReference>
<evidence type="ECO:0000256" key="8">
    <source>
        <dbReference type="SAM" id="Phobius"/>
    </source>
</evidence>
<dbReference type="OrthoDB" id="636130at2"/>
<comment type="subcellular location">
    <subcellularLocation>
        <location evidence="1">Cell membrane</location>
        <topology evidence="1">Multi-pass membrane protein</topology>
    </subcellularLocation>
</comment>
<evidence type="ECO:0000256" key="2">
    <source>
        <dbReference type="ARBA" id="ARBA00010942"/>
    </source>
</evidence>
<comment type="similarity">
    <text evidence="2">Belongs to the resistance-nodulation-cell division (RND) (TC 2.A.6) family.</text>
</comment>
<accession>C6VUR5</accession>
<feature type="transmembrane region" description="Helical" evidence="8">
    <location>
        <begin position="12"/>
        <end position="35"/>
    </location>
</feature>
<evidence type="ECO:0000256" key="7">
    <source>
        <dbReference type="ARBA" id="ARBA00023136"/>
    </source>
</evidence>
<keyword evidence="4" id="KW-1003">Cell membrane</keyword>
<evidence type="ECO:0000313" key="9">
    <source>
        <dbReference type="EMBL" id="ACT93052.1"/>
    </source>
</evidence>
<evidence type="ECO:0000256" key="1">
    <source>
        <dbReference type="ARBA" id="ARBA00004651"/>
    </source>
</evidence>
<feature type="transmembrane region" description="Helical" evidence="8">
    <location>
        <begin position="388"/>
        <end position="407"/>
    </location>
</feature>
<dbReference type="SUPFAM" id="SSF82693">
    <property type="entry name" value="Multidrug efflux transporter AcrB pore domain, PN1, PN2, PC1 and PC2 subdomains"/>
    <property type="match status" value="3"/>
</dbReference>
<dbReference type="PRINTS" id="PR00702">
    <property type="entry name" value="ACRIFLAVINRP"/>
</dbReference>
<dbReference type="Gene3D" id="3.30.70.1440">
    <property type="entry name" value="Multidrug efflux transporter AcrB pore domain"/>
    <property type="match status" value="1"/>
</dbReference>
<proteinExistence type="inferred from homology"/>